<name>A0A9D4Z924_ADICA</name>
<feature type="repeat" description="WD" evidence="3">
    <location>
        <begin position="3027"/>
        <end position="3068"/>
    </location>
</feature>
<dbReference type="InterPro" id="IPR023362">
    <property type="entry name" value="PH-BEACH_dom"/>
</dbReference>
<dbReference type="SUPFAM" id="SSF50978">
    <property type="entry name" value="WD40 repeat-like"/>
    <property type="match status" value="1"/>
</dbReference>
<dbReference type="InterPro" id="IPR050865">
    <property type="entry name" value="BEACH_Domain"/>
</dbReference>
<evidence type="ECO:0000256" key="2">
    <source>
        <dbReference type="ARBA" id="ARBA00022737"/>
    </source>
</evidence>
<dbReference type="SMART" id="SM01026">
    <property type="entry name" value="Beach"/>
    <property type="match status" value="1"/>
</dbReference>
<dbReference type="SUPFAM" id="SSF81837">
    <property type="entry name" value="BEACH domain"/>
    <property type="match status" value="1"/>
</dbReference>
<evidence type="ECO:0000313" key="7">
    <source>
        <dbReference type="EMBL" id="KAI5064151.1"/>
    </source>
</evidence>
<dbReference type="Pfam" id="PF13385">
    <property type="entry name" value="Laminin_G_3"/>
    <property type="match status" value="1"/>
</dbReference>
<sequence length="3203" mass="359602">MNIVRGVAGLLRRSSNTSSTSEISSEEPKQHLFEDNCWAEIEFSSDIDEERLLGSLWERWKELSQKSDAVAEGEQSLADFLKAFIKTHENWVPEELLHENDQNFYLKERCIVLGCKSGHPTKVIVGLLNELKGVTKRISELNTVTEDGLDPFKIEEKNDLLRVLEILTRAAHNRRICRAYEGLQLLVNLMKAIVIHMKCVVGSINSEKTEFSSVGRLLTSSQGLLAHLIEAISHFIEGEATTAFAKTYLEHESLEQSSLESLEDRLTVSRKEGTVPLMETGGLNWFVELLRIQRTLRVSGYPSNRSLQQLTLTTMRAALLGNLRAQNHFRSLGGIDVLLDAIGHPLSSSQSDTSLKLWGSCEDFQMQALLLEVLREAVFRNLSCLQYLFERGGVDRFVEAIVWAAFIWPVQDHHEKDNDGDFAQGWNAHVSHLCKILCSFLVPSGDIRGFVMGLSVSQDIVNKAGSYWELAMRWIVKVLLQLYKDRESWQVPRSRSSTLQHYTLYVLKKMLAVSPTVLTIFREEELWEVMFSKYFFYFEMDAIDSLGCGAQESLQKEVNSFLYDIDPCEGGVDSEPLQLEVISLVELAATASSNYENGPECYALLKALKNCAGIPTVATMIVKSLHRILQLAPDPTVCAFKSLDALLLLSQVMDTQLQGYFRFTQSNEVCSLGEVVLKDDGNAKVFTLRESWKLSRKAVFDLFAEYVLTSEEARVVSLHSTKTMQVIFGLLWDPESRKFALAHILDVMKLAPTSRDDQEAKLELCIRYLETLSQSGFDGKPKDIDVLVDLLSGIREVLETDPLYYQSLFQEAECFVHIVSLLNENLSEQHGKLLCLSVIQTLRLLLSKNRVSKNSFRNLVGPGYSTMQTLLLTTHQGSPTEELLSAVLDMLVDGAFNMPANMVIQNEDAILLFFSILRQSCDTLQLFGLLTFNRIVEESTANKVACVNAGLLGFLLDWFVSGINSNLTPKLANLIEAIGKHSVTGKDMRKIFNLLRSANQASKLASRKILLDVVRGMLKEDGPAVFFEMSGKDSGIMITTPLRLPSLKGFTFSCWMRIESFPSMEGASEEIFMGLFTLLTENGKGFNVMIGQECLVVQVLGQKTQLARLYIDVQPKRWCHLCITHSVGRALTGGSVLKVYIDGNLAASDKLRYPKLNEPLNKSTIGACSHVSIVEGVSADIMFSLPFYGQMGPIYLFDESLSPIQVTAISEAGSGYMYAFLPTEIGCIPDTLTGNSIFDVKEGLASKVIFGFNAQASSERTVYDITYSTDGTAGKVHHEAVILGGTQLCYRHLLKDILDCVGGVCAFFPLLTQLDQPLAPRNFFLELEGAENISDPRTSNVYVAAEVIELITAVLDNSSTHQQYMHQFKGLSVIGFLLQSVSPQHLTTSVASALVHLLAVVSKRTGTNVFRKLVEDTLTKIFLNLCIWIYTPYIVQRELLITLLNYCESNAGLAASYVSLPKILDLVQRFYWDKPKNRRISGSKRILHPVTKDVIGERPSREEVGKLRILLLSLSETAVRDSISMADTKALLAYILKSEDSICLEDVLHMLLRLLGRKEFAAAFIENIQVLGGCQLFLGLLERQEETLRLLGLQIIGLLLISVPNEKKGSWLLSIATGVTRPILEHQRAERAKITSLFGAITEKLIVFPFTDMLCATLFDVLLGGASLKQVLQRGTSTTGEFTSQKDSAKSSQFVLPQVVGILMRFLLVCKTPETRVGVLRDILRLLEANPSSSEAIVLECSWQCWFFDLLIQSEEIKLHFENEGTNFLVLQEEELLVYGIFTIIHCFCIYRVKGGWRHLEKTINLVHIYAEKELLSKYDLLRHIYGDLLEALLQARSEDSVQMSQPCRDNTLYVLNLLDELLIEETIQVPPLPKDEVTESTSEWLGLPWLNIAMEKQTNSTDDCDNLMNKERLPIKREGWQIYDRLWDVIRDMHGRGKGDNISGPSLGQRARGLVESINLPAAEMAAAVVAGGLGAVVSMNPGKLIDKAIKLRADKFPRIVFHLVMLYIYKGSFESASDCVQQFLSVLPLFLANENEQCKNRLQLFLWCLLEARTQLALHDNGARFHLISQLLRETMDHGKNMLAASIVVKEDSNYDAASVQSVLQQDKIINAVKEETFFLRSVIVERANEVELLKSEMEEAEALGKSNLKLLEDQLQSAVSSLRASDNSRIAAAQLLEEEDQQAVMNQWCHIFRHLTDERGPWSTVSFPTEIKVSWKLDKTEDPWRRRLKLRRNYHCDRQLLHPHECETITSSGGPSKLASNLETLLETSKLLLKGLRGISEEEVSDITDEEKTMPEEDDANFQDDLAGALEPLSTEDETSTSGSTEQTTMKGEETSIEEVLHSSVCVLVTPKRKLAGRLEVTTDSIHFYGDFLVEGTGGSSVFNSSGQINFAEHTALDLVEKRLAGNKEHTNLEVEKSGNQDKVDNVHPAVASPRAMKGIKRHRRWELLKVKAVHGTRYLLQYTALEVFFDNSIPPVFLNFPSQKLARDIGMSIISLRNNSLSVKGATKEKPENKYFIDKRLAVELAEHYKDCWRRREISNFEYLMHLNTLAGRSYNDLTQYPVFPWIISDYTSEILDLSSSSSFRDLSKPIGALDEKRFEIFEERFQSFSDPDIPSFYYGSHYSSMGIVLFYLLRLEPFTSLHQNLQGGKFDHADRLFHSIEGAFSNCLANTSDVKELIPEFFYMPEFLVNSNKYYMGVKQDGERLDNVVLPQWAKGSSEEFVLRNREALESEYVSQHLHQWIDLIFGYKQRGRPAVEAANVFYHLTYEGAVDLESLEDRLQRAAVEDQIANFGQTPIQLFRKKHPRRGPPMPIARPLYYAPASITLSSSLPASILTPLAAEEKPKALLFVEVIDNKVVLVTNDFKILLRNWITASQAGGNFTFSSSQDPFFAVGAEVSQPYRMKGPFAENLELGPWCFQTIQIRASNYLLTCGFWDNSFRIMSLSDGSLQSYKQHKDVVSCVAVSSDGSTLVTGSHDTTVMVWEIDVLFHASKKQGVKDTTSTNDRSAKWDNLLYDKPRHILSGHDDIVTCVAVSVELDLVISGSRDSSCILYTLREGRYVQSIQHPFKSSISRLVLSKHGLLVLFSRDDLIFLLYSINGKHLASADSNGRLNCIELSSCGEFLLCGGDQGQIVVRSIYTLEVVRRYDGTNTPILSLSVTSEDCFLAGLQDGGLLIYSIERPQQKKSNLLQALRARSG</sequence>
<comment type="caution">
    <text evidence="7">The sequence shown here is derived from an EMBL/GenBank/DDBJ whole genome shotgun (WGS) entry which is preliminary data.</text>
</comment>
<dbReference type="InterPro" id="IPR013320">
    <property type="entry name" value="ConA-like_dom_sf"/>
</dbReference>
<dbReference type="InterPro" id="IPR046851">
    <property type="entry name" value="NBCH_WD40"/>
</dbReference>
<dbReference type="SMART" id="SM00320">
    <property type="entry name" value="WD40"/>
    <property type="match status" value="4"/>
</dbReference>
<dbReference type="PROSITE" id="PS50294">
    <property type="entry name" value="WD_REPEATS_REGION"/>
    <property type="match status" value="1"/>
</dbReference>
<dbReference type="SUPFAM" id="SSF49899">
    <property type="entry name" value="Concanavalin A-like lectins/glucanases"/>
    <property type="match status" value="1"/>
</dbReference>
<dbReference type="PANTHER" id="PTHR13743">
    <property type="entry name" value="BEIGE/BEACH-RELATED"/>
    <property type="match status" value="1"/>
</dbReference>
<dbReference type="OrthoDB" id="26681at2759"/>
<feature type="domain" description="BEACH-type PH" evidence="6">
    <location>
        <begin position="2338"/>
        <end position="2498"/>
    </location>
</feature>
<dbReference type="Gene3D" id="2.130.10.10">
    <property type="entry name" value="YVTN repeat-like/Quinoprotein amine dehydrogenase"/>
    <property type="match status" value="1"/>
</dbReference>
<feature type="domain" description="BEACH" evidence="5">
    <location>
        <begin position="2522"/>
        <end position="2812"/>
    </location>
</feature>
<feature type="compositionally biased region" description="Low complexity" evidence="4">
    <location>
        <begin position="2323"/>
        <end position="2332"/>
    </location>
</feature>
<evidence type="ECO:0000256" key="4">
    <source>
        <dbReference type="SAM" id="MobiDB-lite"/>
    </source>
</evidence>
<dbReference type="InterPro" id="IPR036372">
    <property type="entry name" value="BEACH_dom_sf"/>
</dbReference>
<keyword evidence="1 3" id="KW-0853">WD repeat</keyword>
<dbReference type="InterPro" id="IPR016024">
    <property type="entry name" value="ARM-type_fold"/>
</dbReference>
<dbReference type="SUPFAM" id="SSF50729">
    <property type="entry name" value="PH domain-like"/>
    <property type="match status" value="1"/>
</dbReference>
<dbReference type="InterPro" id="IPR011993">
    <property type="entry name" value="PH-like_dom_sf"/>
</dbReference>
<evidence type="ECO:0000256" key="3">
    <source>
        <dbReference type="PROSITE-ProRule" id="PRU00221"/>
    </source>
</evidence>
<proteinExistence type="predicted"/>
<dbReference type="Gene3D" id="1.10.1540.10">
    <property type="entry name" value="BEACH domain"/>
    <property type="match status" value="1"/>
</dbReference>
<dbReference type="Pfam" id="PF20426">
    <property type="entry name" value="NBCH_WD40"/>
    <property type="match status" value="1"/>
</dbReference>
<evidence type="ECO:0000259" key="5">
    <source>
        <dbReference type="PROSITE" id="PS50197"/>
    </source>
</evidence>
<dbReference type="CDD" id="cd01201">
    <property type="entry name" value="PH_BEACH"/>
    <property type="match status" value="1"/>
</dbReference>
<dbReference type="PROSITE" id="PS51783">
    <property type="entry name" value="PH_BEACH"/>
    <property type="match status" value="1"/>
</dbReference>
<feature type="region of interest" description="Disordered" evidence="4">
    <location>
        <begin position="2315"/>
        <end position="2339"/>
    </location>
</feature>
<dbReference type="Gene3D" id="2.30.29.30">
    <property type="entry name" value="Pleckstrin-homology domain (PH domain)/Phosphotyrosine-binding domain (PTB)"/>
    <property type="match status" value="1"/>
</dbReference>
<reference evidence="7" key="1">
    <citation type="submission" date="2021-01" db="EMBL/GenBank/DDBJ databases">
        <title>Adiantum capillus-veneris genome.</title>
        <authorList>
            <person name="Fang Y."/>
            <person name="Liao Q."/>
        </authorList>
    </citation>
    <scope>NUCLEOTIDE SEQUENCE</scope>
    <source>
        <strain evidence="7">H3</strain>
        <tissue evidence="7">Leaf</tissue>
    </source>
</reference>
<dbReference type="Pfam" id="PF14844">
    <property type="entry name" value="PH_BEACH"/>
    <property type="match status" value="1"/>
</dbReference>
<dbReference type="InterPro" id="IPR031570">
    <property type="entry name" value="NBEA/BDCP_DUF4704"/>
</dbReference>
<protein>
    <submittedName>
        <fullName evidence="7">Uncharacterized protein</fullName>
    </submittedName>
</protein>
<gene>
    <name evidence="7" type="ORF">GOP47_0020821</name>
</gene>
<dbReference type="InterPro" id="IPR001680">
    <property type="entry name" value="WD40_rpt"/>
</dbReference>
<dbReference type="FunFam" id="1.10.1540.10:FF:000001">
    <property type="entry name" value="neurobeachin isoform X1"/>
    <property type="match status" value="1"/>
</dbReference>
<dbReference type="InterPro" id="IPR019775">
    <property type="entry name" value="WD40_repeat_CS"/>
</dbReference>
<evidence type="ECO:0000259" key="6">
    <source>
        <dbReference type="PROSITE" id="PS51783"/>
    </source>
</evidence>
<dbReference type="CDD" id="cd06071">
    <property type="entry name" value="Beach"/>
    <property type="match status" value="1"/>
</dbReference>
<keyword evidence="2" id="KW-0677">Repeat</keyword>
<feature type="repeat" description="WD" evidence="3">
    <location>
        <begin position="2957"/>
        <end position="2991"/>
    </location>
</feature>
<keyword evidence="8" id="KW-1185">Reference proteome</keyword>
<evidence type="ECO:0000256" key="1">
    <source>
        <dbReference type="ARBA" id="ARBA00022574"/>
    </source>
</evidence>
<dbReference type="InterPro" id="IPR036322">
    <property type="entry name" value="WD40_repeat_dom_sf"/>
</dbReference>
<dbReference type="PANTHER" id="PTHR13743:SF112">
    <property type="entry name" value="BEACH DOMAIN-CONTAINING PROTEIN"/>
    <property type="match status" value="1"/>
</dbReference>
<dbReference type="Pfam" id="PF20425">
    <property type="entry name" value="Neurobeachin"/>
    <property type="match status" value="1"/>
</dbReference>
<accession>A0A9D4Z924</accession>
<dbReference type="PROSITE" id="PS50197">
    <property type="entry name" value="BEACH"/>
    <property type="match status" value="1"/>
</dbReference>
<dbReference type="InterPro" id="IPR046852">
    <property type="entry name" value="Neurobeachin_a-sol"/>
</dbReference>
<dbReference type="PROSITE" id="PS50082">
    <property type="entry name" value="WD_REPEATS_2"/>
    <property type="match status" value="2"/>
</dbReference>
<dbReference type="PROSITE" id="PS00678">
    <property type="entry name" value="WD_REPEATS_1"/>
    <property type="match status" value="1"/>
</dbReference>
<dbReference type="SUPFAM" id="SSF48371">
    <property type="entry name" value="ARM repeat"/>
    <property type="match status" value="2"/>
</dbReference>
<dbReference type="InterPro" id="IPR000409">
    <property type="entry name" value="BEACH_dom"/>
</dbReference>
<dbReference type="Pfam" id="PF02138">
    <property type="entry name" value="Beach"/>
    <property type="match status" value="1"/>
</dbReference>
<organism evidence="7 8">
    <name type="scientific">Adiantum capillus-veneris</name>
    <name type="common">Maidenhair fern</name>
    <dbReference type="NCBI Taxonomy" id="13818"/>
    <lineage>
        <taxon>Eukaryota</taxon>
        <taxon>Viridiplantae</taxon>
        <taxon>Streptophyta</taxon>
        <taxon>Embryophyta</taxon>
        <taxon>Tracheophyta</taxon>
        <taxon>Polypodiopsida</taxon>
        <taxon>Polypodiidae</taxon>
        <taxon>Polypodiales</taxon>
        <taxon>Pteridineae</taxon>
        <taxon>Pteridaceae</taxon>
        <taxon>Vittarioideae</taxon>
        <taxon>Adiantum</taxon>
    </lineage>
</organism>
<dbReference type="Pfam" id="PF15787">
    <property type="entry name" value="DUF4704"/>
    <property type="match status" value="1"/>
</dbReference>
<dbReference type="EMBL" id="JABFUD020000020">
    <property type="protein sequence ID" value="KAI5064151.1"/>
    <property type="molecule type" value="Genomic_DNA"/>
</dbReference>
<dbReference type="InterPro" id="IPR015943">
    <property type="entry name" value="WD40/YVTN_repeat-like_dom_sf"/>
</dbReference>
<evidence type="ECO:0000313" key="8">
    <source>
        <dbReference type="Proteomes" id="UP000886520"/>
    </source>
</evidence>
<dbReference type="Proteomes" id="UP000886520">
    <property type="component" value="Chromosome 20"/>
</dbReference>
<dbReference type="Gene3D" id="2.60.120.200">
    <property type="match status" value="1"/>
</dbReference>
<dbReference type="Pfam" id="PF16057">
    <property type="entry name" value="DUF4800"/>
    <property type="match status" value="1"/>
</dbReference>